<dbReference type="PANTHER" id="PTHR48098:SF1">
    <property type="entry name" value="DIACYLGLYCEROL ACYLTRANSFERASE_MYCOLYLTRANSFERASE AG85A"/>
    <property type="match status" value="1"/>
</dbReference>
<protein>
    <submittedName>
        <fullName evidence="2">Esterase family protein</fullName>
    </submittedName>
</protein>
<dbReference type="InterPro" id="IPR000801">
    <property type="entry name" value="Esterase-like"/>
</dbReference>
<evidence type="ECO:0000256" key="1">
    <source>
        <dbReference type="SAM" id="SignalP"/>
    </source>
</evidence>
<dbReference type="GO" id="GO:0016747">
    <property type="term" value="F:acyltransferase activity, transferring groups other than amino-acyl groups"/>
    <property type="evidence" value="ECO:0007669"/>
    <property type="project" value="TreeGrafter"/>
</dbReference>
<dbReference type="Pfam" id="PF00756">
    <property type="entry name" value="Esterase"/>
    <property type="match status" value="1"/>
</dbReference>
<evidence type="ECO:0000313" key="2">
    <source>
        <dbReference type="EMBL" id="QVL30463.1"/>
    </source>
</evidence>
<keyword evidence="1" id="KW-0732">Signal</keyword>
<dbReference type="PANTHER" id="PTHR48098">
    <property type="entry name" value="ENTEROCHELIN ESTERASE-RELATED"/>
    <property type="match status" value="1"/>
</dbReference>
<dbReference type="SUPFAM" id="SSF53474">
    <property type="entry name" value="alpha/beta-Hydrolases"/>
    <property type="match status" value="1"/>
</dbReference>
<organism evidence="2 3">
    <name type="scientific">Telmatocola sphagniphila</name>
    <dbReference type="NCBI Taxonomy" id="1123043"/>
    <lineage>
        <taxon>Bacteria</taxon>
        <taxon>Pseudomonadati</taxon>
        <taxon>Planctomycetota</taxon>
        <taxon>Planctomycetia</taxon>
        <taxon>Gemmatales</taxon>
        <taxon>Gemmataceae</taxon>
    </lineage>
</organism>
<sequence length="290" mass="32272">MKLSSWLILVAVLLTISPYRCPAQTAESKFSAPPVGYDKKKEGIERGKVELVEYDSKTVGAKRKARVYTPPGFSKDQKYPVLYLLHGIGGDENEWTRSGSPDVILDNLYAEKKLTPMIVVMPNGRASKELTARDPIPKQSPAFALFEKDLLNDLIPFIEKNYPVKADRESRALAGLSMGGGQSLNFGLSNLNTFAWVGGFSSAPNTRPPQDLIKNPEEMNTKLRLLYVACGDKDGLFRITEGLHKALEEKKIPHAYNVIPGGAHDFKVWKSDLYHFAQLIFKDSSLDKKS</sequence>
<keyword evidence="3" id="KW-1185">Reference proteome</keyword>
<dbReference type="Proteomes" id="UP000676194">
    <property type="component" value="Chromosome"/>
</dbReference>
<gene>
    <name evidence="2" type="ORF">KIH39_16570</name>
</gene>
<proteinExistence type="predicted"/>
<feature type="signal peptide" evidence="1">
    <location>
        <begin position="1"/>
        <end position="22"/>
    </location>
</feature>
<dbReference type="AlphaFoldDB" id="A0A8E6B231"/>
<dbReference type="KEGG" id="tsph:KIH39_16570"/>
<name>A0A8E6B231_9BACT</name>
<dbReference type="InterPro" id="IPR050583">
    <property type="entry name" value="Mycobacterial_A85_antigen"/>
</dbReference>
<dbReference type="Gene3D" id="3.40.50.1820">
    <property type="entry name" value="alpha/beta hydrolase"/>
    <property type="match status" value="1"/>
</dbReference>
<feature type="chain" id="PRO_5034558078" evidence="1">
    <location>
        <begin position="23"/>
        <end position="290"/>
    </location>
</feature>
<dbReference type="RefSeq" id="WP_213494334.1">
    <property type="nucleotide sequence ID" value="NZ_CP074694.1"/>
</dbReference>
<accession>A0A8E6B231</accession>
<dbReference type="InterPro" id="IPR029058">
    <property type="entry name" value="AB_hydrolase_fold"/>
</dbReference>
<dbReference type="EMBL" id="CP074694">
    <property type="protein sequence ID" value="QVL30463.1"/>
    <property type="molecule type" value="Genomic_DNA"/>
</dbReference>
<reference evidence="2" key="1">
    <citation type="submission" date="2021-05" db="EMBL/GenBank/DDBJ databases">
        <title>Complete genome sequence of the cellulolytic planctomycete Telmatocola sphagniphila SP2T and characterization of the first cellulase from planctomycetes.</title>
        <authorList>
            <person name="Rakitin A.L."/>
            <person name="Beletsky A.V."/>
            <person name="Naumoff D.G."/>
            <person name="Kulichevskaya I.S."/>
            <person name="Mardanov A.V."/>
            <person name="Ravin N.V."/>
            <person name="Dedysh S.N."/>
        </authorList>
    </citation>
    <scope>NUCLEOTIDE SEQUENCE</scope>
    <source>
        <strain evidence="2">SP2T</strain>
    </source>
</reference>
<evidence type="ECO:0000313" key="3">
    <source>
        <dbReference type="Proteomes" id="UP000676194"/>
    </source>
</evidence>